<name>A0A9D4UHI7_ADICA</name>
<accession>A0A9D4UHI7</accession>
<organism evidence="1 2">
    <name type="scientific">Adiantum capillus-veneris</name>
    <name type="common">Maidenhair fern</name>
    <dbReference type="NCBI Taxonomy" id="13818"/>
    <lineage>
        <taxon>Eukaryota</taxon>
        <taxon>Viridiplantae</taxon>
        <taxon>Streptophyta</taxon>
        <taxon>Embryophyta</taxon>
        <taxon>Tracheophyta</taxon>
        <taxon>Polypodiopsida</taxon>
        <taxon>Polypodiidae</taxon>
        <taxon>Polypodiales</taxon>
        <taxon>Pteridineae</taxon>
        <taxon>Pteridaceae</taxon>
        <taxon>Vittarioideae</taxon>
        <taxon>Adiantum</taxon>
    </lineage>
</organism>
<reference evidence="1" key="1">
    <citation type="submission" date="2021-01" db="EMBL/GenBank/DDBJ databases">
        <title>Adiantum capillus-veneris genome.</title>
        <authorList>
            <person name="Fang Y."/>
            <person name="Liao Q."/>
        </authorList>
    </citation>
    <scope>NUCLEOTIDE SEQUENCE</scope>
    <source>
        <strain evidence="1">H3</strain>
        <tissue evidence="1">Leaf</tissue>
    </source>
</reference>
<evidence type="ECO:0000313" key="1">
    <source>
        <dbReference type="EMBL" id="KAI5067787.1"/>
    </source>
</evidence>
<gene>
    <name evidence="1" type="ORF">GOP47_0018315</name>
</gene>
<keyword evidence="2" id="KW-1185">Reference proteome</keyword>
<comment type="caution">
    <text evidence="1">The sequence shown here is derived from an EMBL/GenBank/DDBJ whole genome shotgun (WGS) entry which is preliminary data.</text>
</comment>
<proteinExistence type="predicted"/>
<protein>
    <submittedName>
        <fullName evidence="1">Uncharacterized protein</fullName>
    </submittedName>
</protein>
<evidence type="ECO:0000313" key="2">
    <source>
        <dbReference type="Proteomes" id="UP000886520"/>
    </source>
</evidence>
<dbReference type="AlphaFoldDB" id="A0A9D4UHI7"/>
<dbReference type="Proteomes" id="UP000886520">
    <property type="component" value="Chromosome 17"/>
</dbReference>
<dbReference type="EMBL" id="JABFUD020000017">
    <property type="protein sequence ID" value="KAI5067787.1"/>
    <property type="molecule type" value="Genomic_DNA"/>
</dbReference>
<sequence length="114" mass="12892">MQEQQFKEFDGYYLTLLYDSENPGGRTEEFFGVFLHHDVNTNIYIFQEISDKVGLRLINGSCIASSTLPLFAPASLTEGPNKNKNEKVQHQGIFRSVRGLNVLHNNGKGRFVVV</sequence>